<comment type="function">
    <text evidence="7">Lipase that preferentially hydrolysis medium-chain saturated monoacylglycerols including 2-arachidonoylglycerol. Through 2-arachidonoylglycerol degradation may regulate endocannabinoid signaling pathways. Also has a lysophosphatidyl lipase activity with a preference for lysophosphatidylglycerol among other lysophospholipids. Also able to degrade bis(monoacylglycero)phosphate (BMP) and constitutes the major enzyme for BMP catabolism. BMP, also known as lysobisphosphatidic acid, is enriched in late endosomes and lysosomes and plays a key role in the formation of intraluminal vesicles and in lipid sorting.</text>
</comment>
<keyword evidence="8" id="KW-1133">Transmembrane helix</keyword>
<reference evidence="10" key="1">
    <citation type="journal article" date="2013" name="Genome Biol. Evol.">
        <title>Punctuated emergences of genetic and phenotypic innovations in eumetazoan, bilaterian, euteleostome, and hominidae ancestors.</title>
        <authorList>
            <person name="Wenger Y."/>
            <person name="Galliot B."/>
        </authorList>
    </citation>
    <scope>NUCLEOTIDE SEQUENCE</scope>
    <source>
        <tissue evidence="10">Whole animals</tissue>
    </source>
</reference>
<sequence>MYYLALTVIVLLLSILWFFPVAIYRILLRLFVLLSPFQQKSVTLENGQHCVYIEKGNAEKTKKTILLLHGFSATYIGYLKVGKKFDSSYHVIAIDWLNHGSSAKVERLVKLDEAVNFVRMFVKKVGLTGRKLHVVGHSTGGYIAVHYAIKYPQECASVSMLAPLGVLIAEKLDIDKFCSPKNKEEVNNLIDFVSNGKLSLLPSYFMYAARLLRCSMAESHLQVYHGFIKNAKFTADDMRKLSNIPSILIWGDTDKLLPTQVGIEFFKENSPTTEIHILKDAGHAIIDTDADEVYRLLQSWFERNSTI</sequence>
<dbReference type="PANTHER" id="PTHR43798">
    <property type="entry name" value="MONOACYLGLYCEROL LIPASE"/>
    <property type="match status" value="1"/>
</dbReference>
<evidence type="ECO:0000256" key="3">
    <source>
        <dbReference type="ARBA" id="ARBA00037797"/>
    </source>
</evidence>
<dbReference type="GO" id="GO:0046464">
    <property type="term" value="P:acylglycerol catabolic process"/>
    <property type="evidence" value="ECO:0007669"/>
    <property type="project" value="TreeGrafter"/>
</dbReference>
<keyword evidence="8" id="KW-0472">Membrane</keyword>
<comment type="subcellular location">
    <subcellularLocation>
        <location evidence="3">Late endosome membrane</location>
        <topology evidence="3">Single-pass type II membrane protein</topology>
    </subcellularLocation>
    <subcellularLocation>
        <location evidence="4">Lysosome membrane</location>
        <topology evidence="4">Single-pass type II membrane protein</topology>
    </subcellularLocation>
    <subcellularLocation>
        <location evidence="5">Mitochondrion membrane</location>
        <topology evidence="5">Single-pass type II membrane protein</topology>
    </subcellularLocation>
</comment>
<dbReference type="InterPro" id="IPR000073">
    <property type="entry name" value="AB_hydrolase_1"/>
</dbReference>
<organism evidence="10">
    <name type="scientific">Hydra vulgaris</name>
    <name type="common">Hydra</name>
    <name type="synonym">Hydra attenuata</name>
    <dbReference type="NCBI Taxonomy" id="6087"/>
    <lineage>
        <taxon>Eukaryota</taxon>
        <taxon>Metazoa</taxon>
        <taxon>Cnidaria</taxon>
        <taxon>Hydrozoa</taxon>
        <taxon>Hydroidolina</taxon>
        <taxon>Anthoathecata</taxon>
        <taxon>Aplanulata</taxon>
        <taxon>Hydridae</taxon>
        <taxon>Hydra</taxon>
    </lineage>
</organism>
<accession>T2M6H5</accession>
<evidence type="ECO:0000256" key="5">
    <source>
        <dbReference type="ARBA" id="ARBA00046308"/>
    </source>
</evidence>
<comment type="catalytic activity">
    <reaction evidence="1">
        <text>Hydrolyzes glycerol monoesters of long-chain fatty acids.</text>
        <dbReference type="EC" id="3.1.1.23"/>
    </reaction>
</comment>
<evidence type="ECO:0000256" key="7">
    <source>
        <dbReference type="ARBA" id="ARBA00049568"/>
    </source>
</evidence>
<dbReference type="InterPro" id="IPR050266">
    <property type="entry name" value="AB_hydrolase_sf"/>
</dbReference>
<gene>
    <name evidence="10" type="primary">ABHD6</name>
</gene>
<dbReference type="InterPro" id="IPR029058">
    <property type="entry name" value="AB_hydrolase_fold"/>
</dbReference>
<proteinExistence type="evidence at transcript level"/>
<dbReference type="SUPFAM" id="SSF53474">
    <property type="entry name" value="alpha/beta-Hydrolases"/>
    <property type="match status" value="1"/>
</dbReference>
<evidence type="ECO:0000256" key="4">
    <source>
        <dbReference type="ARBA" id="ARBA00037874"/>
    </source>
</evidence>
<keyword evidence="8" id="KW-0812">Transmembrane</keyword>
<dbReference type="Gene3D" id="3.40.50.1820">
    <property type="entry name" value="alpha/beta hydrolase"/>
    <property type="match status" value="1"/>
</dbReference>
<dbReference type="GO" id="GO:0031902">
    <property type="term" value="C:late endosome membrane"/>
    <property type="evidence" value="ECO:0007669"/>
    <property type="project" value="UniProtKB-SubCell"/>
</dbReference>
<dbReference type="EMBL" id="HAAD01001409">
    <property type="protein sequence ID" value="CDG67641.1"/>
    <property type="molecule type" value="mRNA"/>
</dbReference>
<dbReference type="OrthoDB" id="6431331at2759"/>
<dbReference type="GO" id="GO:0047372">
    <property type="term" value="F:monoacylglycerol lipase activity"/>
    <property type="evidence" value="ECO:0007669"/>
    <property type="project" value="UniProtKB-EC"/>
</dbReference>
<dbReference type="PRINTS" id="PR00111">
    <property type="entry name" value="ABHYDROLASE"/>
</dbReference>
<dbReference type="GO" id="GO:0005765">
    <property type="term" value="C:lysosomal membrane"/>
    <property type="evidence" value="ECO:0007669"/>
    <property type="project" value="UniProtKB-SubCell"/>
</dbReference>
<evidence type="ECO:0000313" key="10">
    <source>
        <dbReference type="EMBL" id="CDG67641.1"/>
    </source>
</evidence>
<dbReference type="Pfam" id="PF12697">
    <property type="entry name" value="Abhydrolase_6"/>
    <property type="match status" value="1"/>
</dbReference>
<dbReference type="EC" id="3.1.1.23" evidence="2"/>
<protein>
    <recommendedName>
        <fullName evidence="2">acylglycerol lipase</fullName>
        <ecNumber evidence="2">3.1.1.23</ecNumber>
    </recommendedName>
</protein>
<dbReference type="OMA" id="YEEVFME"/>
<feature type="domain" description="AB hydrolase-1" evidence="9">
    <location>
        <begin position="65"/>
        <end position="295"/>
    </location>
</feature>
<evidence type="ECO:0000256" key="6">
    <source>
        <dbReference type="ARBA" id="ARBA00047662"/>
    </source>
</evidence>
<dbReference type="GO" id="GO:0031966">
    <property type="term" value="C:mitochondrial membrane"/>
    <property type="evidence" value="ECO:0007669"/>
    <property type="project" value="UniProtKB-SubCell"/>
</dbReference>
<dbReference type="AlphaFoldDB" id="T2M6H5"/>
<evidence type="ECO:0000256" key="1">
    <source>
        <dbReference type="ARBA" id="ARBA00001613"/>
    </source>
</evidence>
<comment type="catalytic activity">
    <reaction evidence="6">
        <text>1-dodecanoylglycerol + H2O = dodecanoate + glycerol + H(+)</text>
        <dbReference type="Rhea" id="RHEA:44316"/>
        <dbReference type="ChEBI" id="CHEBI:15377"/>
        <dbReference type="ChEBI" id="CHEBI:15378"/>
        <dbReference type="ChEBI" id="CHEBI:17754"/>
        <dbReference type="ChEBI" id="CHEBI:18262"/>
        <dbReference type="ChEBI" id="CHEBI:75539"/>
    </reaction>
</comment>
<evidence type="ECO:0000256" key="2">
    <source>
        <dbReference type="ARBA" id="ARBA00013254"/>
    </source>
</evidence>
<name>T2M6H5_HYDVU</name>
<dbReference type="PANTHER" id="PTHR43798:SF5">
    <property type="entry name" value="MONOACYLGLYCEROL LIPASE ABHD6"/>
    <property type="match status" value="1"/>
</dbReference>
<feature type="transmembrane region" description="Helical" evidence="8">
    <location>
        <begin position="6"/>
        <end position="27"/>
    </location>
</feature>
<evidence type="ECO:0000256" key="8">
    <source>
        <dbReference type="SAM" id="Phobius"/>
    </source>
</evidence>
<evidence type="ECO:0000259" key="9">
    <source>
        <dbReference type="Pfam" id="PF12697"/>
    </source>
</evidence>